<dbReference type="EMBL" id="BMJQ01000008">
    <property type="protein sequence ID" value="GGF25380.1"/>
    <property type="molecule type" value="Genomic_DNA"/>
</dbReference>
<sequence length="971" mass="106113">MEPALQPVFRAARGRLGGTTVQATAAGLVVALVLSLVGLDLWHAWNARAVALDIAGVRAQSLADSTAQQIARAIDLVDLPLREVQDRVAAGGLDPARAPELDALLRNRARATPQLRDLVVLDQDGRWFASSFASHAEGSAEGREFFQMHRDQLDRDVAISAPYLSRSTGRYSIAISRRLDDAHGRFVGVAVAAMDLSFFDNLCAGLPLGRHGTIVLFRSDAVLLTRWPVLVPVLGKSFADGPLFRDHVRQSPTGAFVTPSMIDGVRRVEAYHRSTELPLVVVIGVAESEALARWRRDFRAHLVGIGLLGTLSGLLGWRLVALWRRQNEAEIETARVMADYRLLAENAGDMIVVNDLVTLERHYVSPASRGIFGFSPEEMIATQPGDQLHPDDRDRVIAIWHGLADGAGEGLSCHRMRHADGSWVWVESKARLVRDAAGRPTGEIVSLVRDVGARIAAERAQRESEARFRAIAENATDMILRIGPDCTRRYVSPACREILGIEPEEMIGHQNPCLIHPDDQSMVADRFAAELRGEGPEIGVYSFRALHRDGHTLWLEARDRVLRDESTGRPIELISMLRDVTERVEQAEALRESEARYRLLAENATDMIIRLTLDGRRVYLSPAYRDILGYDPDELLQGVTGDIVLAADRPKVLATLAELGAGRRDAAAIDYRVHHRDGHLVWVETRVKLVRDAATGTPLEIVGVVRDVSLQKANEEKLRAAREEAERSNRMRSAFFSNMSHELRTPLNAVIGFADLMRQESLGPLGSAKYREYAEDIHASGEHLLAIITDILDFAKLEAGALVLHQESVTLGALVQTSCRLMAARAEQKGVALNYVVTDDMPEAVGDPVRIKQVLLNLLSNAIKFTPVGGRVVVSTSLLADGSPAILVADTGIGIAQEDLSKVIEPFGQVDNARNREGDGTGLGLPLSRRLMEMQGGTLEIASSLGVGTTVTARFQRVADDEGNAALASTG</sequence>
<dbReference type="Gene3D" id="3.30.450.20">
    <property type="entry name" value="PAS domain"/>
    <property type="match status" value="5"/>
</dbReference>
<dbReference type="Proteomes" id="UP000646365">
    <property type="component" value="Unassembled WGS sequence"/>
</dbReference>
<dbReference type="InterPro" id="IPR000700">
    <property type="entry name" value="PAS-assoc_C"/>
</dbReference>
<dbReference type="Pfam" id="PF08447">
    <property type="entry name" value="PAS_3"/>
    <property type="match status" value="3"/>
</dbReference>
<name>A0A8J2YUV5_9PROT</name>
<dbReference type="PANTHER" id="PTHR43047:SF72">
    <property type="entry name" value="OSMOSENSING HISTIDINE PROTEIN KINASE SLN1"/>
    <property type="match status" value="1"/>
</dbReference>
<dbReference type="SMART" id="SM00086">
    <property type="entry name" value="PAC"/>
    <property type="match status" value="3"/>
</dbReference>
<dbReference type="InterPro" id="IPR003594">
    <property type="entry name" value="HATPase_dom"/>
</dbReference>
<dbReference type="CDD" id="cd00082">
    <property type="entry name" value="HisKA"/>
    <property type="match status" value="1"/>
</dbReference>
<keyword evidence="6" id="KW-0812">Transmembrane</keyword>
<dbReference type="InterPro" id="IPR036890">
    <property type="entry name" value="HATPase_C_sf"/>
</dbReference>
<dbReference type="GO" id="GO:0005886">
    <property type="term" value="C:plasma membrane"/>
    <property type="evidence" value="ECO:0007669"/>
    <property type="project" value="TreeGrafter"/>
</dbReference>
<dbReference type="InterPro" id="IPR035965">
    <property type="entry name" value="PAS-like_dom_sf"/>
</dbReference>
<dbReference type="GO" id="GO:0000155">
    <property type="term" value="F:phosphorelay sensor kinase activity"/>
    <property type="evidence" value="ECO:0007669"/>
    <property type="project" value="InterPro"/>
</dbReference>
<dbReference type="GO" id="GO:0009927">
    <property type="term" value="F:histidine phosphotransfer kinase activity"/>
    <property type="evidence" value="ECO:0007669"/>
    <property type="project" value="TreeGrafter"/>
</dbReference>
<dbReference type="InterPro" id="IPR054327">
    <property type="entry name" value="His-kinase-like_sensor"/>
</dbReference>
<evidence type="ECO:0000313" key="10">
    <source>
        <dbReference type="EMBL" id="GGF25380.1"/>
    </source>
</evidence>
<evidence type="ECO:0000256" key="5">
    <source>
        <dbReference type="ARBA" id="ARBA00022777"/>
    </source>
</evidence>
<dbReference type="SUPFAM" id="SSF55785">
    <property type="entry name" value="PYP-like sensor domain (PAS domain)"/>
    <property type="match status" value="3"/>
</dbReference>
<dbReference type="CDD" id="cd12915">
    <property type="entry name" value="PDC2_DGC_like"/>
    <property type="match status" value="1"/>
</dbReference>
<dbReference type="PROSITE" id="PS50112">
    <property type="entry name" value="PAS"/>
    <property type="match status" value="3"/>
</dbReference>
<keyword evidence="6" id="KW-1133">Transmembrane helix</keyword>
<protein>
    <recommendedName>
        <fullName evidence="2">histidine kinase</fullName>
        <ecNumber evidence="2">2.7.13.3</ecNumber>
    </recommendedName>
</protein>
<feature type="domain" description="PAS" evidence="8">
    <location>
        <begin position="336"/>
        <end position="407"/>
    </location>
</feature>
<keyword evidence="3" id="KW-0597">Phosphoprotein</keyword>
<dbReference type="PROSITE" id="PS50109">
    <property type="entry name" value="HIS_KIN"/>
    <property type="match status" value="1"/>
</dbReference>
<feature type="domain" description="PAC" evidence="9">
    <location>
        <begin position="539"/>
        <end position="592"/>
    </location>
</feature>
<dbReference type="InterPro" id="IPR013655">
    <property type="entry name" value="PAS_fold_3"/>
</dbReference>
<organism evidence="10 11">
    <name type="scientific">Aliidongia dinghuensis</name>
    <dbReference type="NCBI Taxonomy" id="1867774"/>
    <lineage>
        <taxon>Bacteria</taxon>
        <taxon>Pseudomonadati</taxon>
        <taxon>Pseudomonadota</taxon>
        <taxon>Alphaproteobacteria</taxon>
        <taxon>Rhodospirillales</taxon>
        <taxon>Dongiaceae</taxon>
        <taxon>Aliidongia</taxon>
    </lineage>
</organism>
<dbReference type="PROSITE" id="PS50113">
    <property type="entry name" value="PAC"/>
    <property type="match status" value="2"/>
</dbReference>
<evidence type="ECO:0000256" key="4">
    <source>
        <dbReference type="ARBA" id="ARBA00022679"/>
    </source>
</evidence>
<dbReference type="InterPro" id="IPR036097">
    <property type="entry name" value="HisK_dim/P_sf"/>
</dbReference>
<evidence type="ECO:0000259" key="7">
    <source>
        <dbReference type="PROSITE" id="PS50109"/>
    </source>
</evidence>
<feature type="domain" description="Histidine kinase" evidence="7">
    <location>
        <begin position="738"/>
        <end position="959"/>
    </location>
</feature>
<feature type="transmembrane region" description="Helical" evidence="6">
    <location>
        <begin position="302"/>
        <end position="323"/>
    </location>
</feature>
<accession>A0A8J2YUV5</accession>
<evidence type="ECO:0000259" key="9">
    <source>
        <dbReference type="PROSITE" id="PS50113"/>
    </source>
</evidence>
<evidence type="ECO:0000259" key="8">
    <source>
        <dbReference type="PROSITE" id="PS50112"/>
    </source>
</evidence>
<feature type="domain" description="PAS" evidence="8">
    <location>
        <begin position="593"/>
        <end position="636"/>
    </location>
</feature>
<dbReference type="InterPro" id="IPR005467">
    <property type="entry name" value="His_kinase_dom"/>
</dbReference>
<dbReference type="AlphaFoldDB" id="A0A8J2YUV5"/>
<dbReference type="NCBIfam" id="TIGR00229">
    <property type="entry name" value="sensory_box"/>
    <property type="match status" value="3"/>
</dbReference>
<dbReference type="CDD" id="cd00130">
    <property type="entry name" value="PAS"/>
    <property type="match status" value="3"/>
</dbReference>
<dbReference type="Gene3D" id="3.30.565.10">
    <property type="entry name" value="Histidine kinase-like ATPase, C-terminal domain"/>
    <property type="match status" value="1"/>
</dbReference>
<gene>
    <name evidence="10" type="ORF">GCM10011611_34300</name>
</gene>
<evidence type="ECO:0000256" key="3">
    <source>
        <dbReference type="ARBA" id="ARBA00022553"/>
    </source>
</evidence>
<dbReference type="InterPro" id="IPR004358">
    <property type="entry name" value="Sig_transdc_His_kin-like_C"/>
</dbReference>
<dbReference type="SUPFAM" id="SSF55874">
    <property type="entry name" value="ATPase domain of HSP90 chaperone/DNA topoisomerase II/histidine kinase"/>
    <property type="match status" value="1"/>
</dbReference>
<dbReference type="RefSeq" id="WP_189047905.1">
    <property type="nucleotide sequence ID" value="NZ_BMJQ01000008.1"/>
</dbReference>
<dbReference type="InterPro" id="IPR001610">
    <property type="entry name" value="PAC"/>
</dbReference>
<dbReference type="PRINTS" id="PR00344">
    <property type="entry name" value="BCTRLSENSOR"/>
</dbReference>
<comment type="catalytic activity">
    <reaction evidence="1">
        <text>ATP + protein L-histidine = ADP + protein N-phospho-L-histidine.</text>
        <dbReference type="EC" id="2.7.13.3"/>
    </reaction>
</comment>
<dbReference type="SUPFAM" id="SSF47384">
    <property type="entry name" value="Homodimeric domain of signal transducing histidine kinase"/>
    <property type="match status" value="1"/>
</dbReference>
<evidence type="ECO:0000256" key="2">
    <source>
        <dbReference type="ARBA" id="ARBA00012438"/>
    </source>
</evidence>
<evidence type="ECO:0000256" key="1">
    <source>
        <dbReference type="ARBA" id="ARBA00000085"/>
    </source>
</evidence>
<dbReference type="InterPro" id="IPR000014">
    <property type="entry name" value="PAS"/>
</dbReference>
<dbReference type="SMART" id="SM00387">
    <property type="entry name" value="HATPase_c"/>
    <property type="match status" value="1"/>
</dbReference>
<reference evidence="10" key="1">
    <citation type="journal article" date="2014" name="Int. J. Syst. Evol. Microbiol.">
        <title>Complete genome sequence of Corynebacterium casei LMG S-19264T (=DSM 44701T), isolated from a smear-ripened cheese.</title>
        <authorList>
            <consortium name="US DOE Joint Genome Institute (JGI-PGF)"/>
            <person name="Walter F."/>
            <person name="Albersmeier A."/>
            <person name="Kalinowski J."/>
            <person name="Ruckert C."/>
        </authorList>
    </citation>
    <scope>NUCLEOTIDE SEQUENCE</scope>
    <source>
        <strain evidence="10">CGMCC 1.15725</strain>
    </source>
</reference>
<dbReference type="InterPro" id="IPR003661">
    <property type="entry name" value="HisK_dim/P_dom"/>
</dbReference>
<keyword evidence="4" id="KW-0808">Transferase</keyword>
<keyword evidence="5" id="KW-0418">Kinase</keyword>
<dbReference type="Pfam" id="PF22588">
    <property type="entry name" value="dCache_1_like"/>
    <property type="match status" value="1"/>
</dbReference>
<reference evidence="10" key="2">
    <citation type="submission" date="2020-09" db="EMBL/GenBank/DDBJ databases">
        <authorList>
            <person name="Sun Q."/>
            <person name="Zhou Y."/>
        </authorList>
    </citation>
    <scope>NUCLEOTIDE SEQUENCE</scope>
    <source>
        <strain evidence="10">CGMCC 1.15725</strain>
    </source>
</reference>
<dbReference type="CDD" id="cd16922">
    <property type="entry name" value="HATPase_EvgS-ArcB-TorS-like"/>
    <property type="match status" value="1"/>
</dbReference>
<feature type="transmembrane region" description="Helical" evidence="6">
    <location>
        <begin position="20"/>
        <end position="42"/>
    </location>
</feature>
<dbReference type="CDD" id="cd12914">
    <property type="entry name" value="PDC1_DGC_like"/>
    <property type="match status" value="1"/>
</dbReference>
<feature type="domain" description="PAC" evidence="9">
    <location>
        <begin position="667"/>
        <end position="720"/>
    </location>
</feature>
<evidence type="ECO:0000313" key="11">
    <source>
        <dbReference type="Proteomes" id="UP000646365"/>
    </source>
</evidence>
<keyword evidence="11" id="KW-1185">Reference proteome</keyword>
<dbReference type="Pfam" id="PF00512">
    <property type="entry name" value="HisKA"/>
    <property type="match status" value="1"/>
</dbReference>
<dbReference type="Pfam" id="PF02518">
    <property type="entry name" value="HATPase_c"/>
    <property type="match status" value="1"/>
</dbReference>
<dbReference type="SMART" id="SM00388">
    <property type="entry name" value="HisKA"/>
    <property type="match status" value="1"/>
</dbReference>
<dbReference type="EC" id="2.7.13.3" evidence="2"/>
<dbReference type="PANTHER" id="PTHR43047">
    <property type="entry name" value="TWO-COMPONENT HISTIDINE PROTEIN KINASE"/>
    <property type="match status" value="1"/>
</dbReference>
<proteinExistence type="predicted"/>
<dbReference type="Gene3D" id="1.10.287.130">
    <property type="match status" value="1"/>
</dbReference>
<dbReference type="SMART" id="SM00091">
    <property type="entry name" value="PAS"/>
    <property type="match status" value="3"/>
</dbReference>
<feature type="domain" description="PAS" evidence="8">
    <location>
        <begin position="464"/>
        <end position="534"/>
    </location>
</feature>
<keyword evidence="6" id="KW-0472">Membrane</keyword>
<comment type="caution">
    <text evidence="10">The sequence shown here is derived from an EMBL/GenBank/DDBJ whole genome shotgun (WGS) entry which is preliminary data.</text>
</comment>
<evidence type="ECO:0000256" key="6">
    <source>
        <dbReference type="SAM" id="Phobius"/>
    </source>
</evidence>